<comment type="caution">
    <text evidence="8">The sequence shown here is derived from an EMBL/GenBank/DDBJ whole genome shotgun (WGS) entry which is preliminary data.</text>
</comment>
<evidence type="ECO:0000256" key="2">
    <source>
        <dbReference type="ARBA" id="ARBA00022737"/>
    </source>
</evidence>
<evidence type="ECO:0000313" key="8">
    <source>
        <dbReference type="EMBL" id="KAI1509791.1"/>
    </source>
</evidence>
<feature type="compositionally biased region" description="Polar residues" evidence="6">
    <location>
        <begin position="919"/>
        <end position="929"/>
    </location>
</feature>
<dbReference type="Pfam" id="PF22939">
    <property type="entry name" value="WHD_GPIID"/>
    <property type="match status" value="1"/>
</dbReference>
<dbReference type="AlphaFoldDB" id="A0A922N8T8"/>
<feature type="domain" description="C2H2-type" evidence="7">
    <location>
        <begin position="811"/>
        <end position="840"/>
    </location>
</feature>
<dbReference type="Pfam" id="PF00096">
    <property type="entry name" value="zf-C2H2"/>
    <property type="match status" value="2"/>
</dbReference>
<accession>A0A922N8T8</accession>
<dbReference type="Gene3D" id="3.40.50.300">
    <property type="entry name" value="P-loop containing nucleotide triphosphate hydrolases"/>
    <property type="match status" value="1"/>
</dbReference>
<dbReference type="Pfam" id="PF24883">
    <property type="entry name" value="NPHP3_N"/>
    <property type="match status" value="1"/>
</dbReference>
<keyword evidence="3 5" id="KW-0863">Zinc-finger</keyword>
<dbReference type="InterPro" id="IPR054471">
    <property type="entry name" value="GPIID_WHD"/>
</dbReference>
<keyword evidence="2" id="KW-0677">Repeat</keyword>
<reference evidence="9" key="1">
    <citation type="journal article" date="2022" name="Microb. Genom.">
        <title>A global pangenome for the wheat fungal pathogen Pyrenophora tritici-repentis and prediction of effector protein structural homology.</title>
        <authorList>
            <person name="Moolhuijzen P.M."/>
            <person name="See P.T."/>
            <person name="Shi G."/>
            <person name="Powell H.R."/>
            <person name="Cockram J."/>
            <person name="Jorgensen L.N."/>
            <person name="Benslimane H."/>
            <person name="Strelkov S.E."/>
            <person name="Turner J."/>
            <person name="Liu Z."/>
            <person name="Moffat C.S."/>
        </authorList>
    </citation>
    <scope>NUCLEOTIDE SEQUENCE [LARGE SCALE GENOMIC DNA]</scope>
</reference>
<dbReference type="FunFam" id="3.30.160.60:FF:000125">
    <property type="entry name" value="Putative zinc finger protein 143"/>
    <property type="match status" value="1"/>
</dbReference>
<dbReference type="Pfam" id="PF24809">
    <property type="entry name" value="DUF7708"/>
    <property type="match status" value="1"/>
</dbReference>
<keyword evidence="1" id="KW-0479">Metal-binding</keyword>
<dbReference type="SUPFAM" id="SSF57667">
    <property type="entry name" value="beta-beta-alpha zinc fingers"/>
    <property type="match status" value="1"/>
</dbReference>
<gene>
    <name evidence="8" type="ORF">Ptr86124_011377</name>
</gene>
<evidence type="ECO:0000256" key="3">
    <source>
        <dbReference type="ARBA" id="ARBA00022771"/>
    </source>
</evidence>
<dbReference type="FunFam" id="3.30.160.60:FF:002343">
    <property type="entry name" value="Zinc finger protein 33A"/>
    <property type="match status" value="1"/>
</dbReference>
<feature type="domain" description="C2H2-type" evidence="7">
    <location>
        <begin position="841"/>
        <end position="868"/>
    </location>
</feature>
<evidence type="ECO:0000259" key="7">
    <source>
        <dbReference type="PROSITE" id="PS50157"/>
    </source>
</evidence>
<dbReference type="Proteomes" id="UP000249757">
    <property type="component" value="Unassembled WGS sequence"/>
</dbReference>
<dbReference type="Gene3D" id="3.30.160.60">
    <property type="entry name" value="Classic Zinc Finger"/>
    <property type="match status" value="2"/>
</dbReference>
<dbReference type="GO" id="GO:0000978">
    <property type="term" value="F:RNA polymerase II cis-regulatory region sequence-specific DNA binding"/>
    <property type="evidence" value="ECO:0007669"/>
    <property type="project" value="UniProtKB-ARBA"/>
</dbReference>
<dbReference type="InterPro" id="IPR036236">
    <property type="entry name" value="Znf_C2H2_sf"/>
</dbReference>
<dbReference type="InterPro" id="IPR056884">
    <property type="entry name" value="NPHP3-like_N"/>
</dbReference>
<evidence type="ECO:0000256" key="4">
    <source>
        <dbReference type="ARBA" id="ARBA00022833"/>
    </source>
</evidence>
<dbReference type="InterPro" id="IPR056125">
    <property type="entry name" value="DUF7708"/>
</dbReference>
<name>A0A922N8T8_9PLEO</name>
<evidence type="ECO:0000256" key="5">
    <source>
        <dbReference type="PROSITE-ProRule" id="PRU00042"/>
    </source>
</evidence>
<evidence type="ECO:0000256" key="6">
    <source>
        <dbReference type="SAM" id="MobiDB-lite"/>
    </source>
</evidence>
<dbReference type="InterPro" id="IPR027417">
    <property type="entry name" value="P-loop_NTPase"/>
</dbReference>
<keyword evidence="9" id="KW-1185">Reference proteome</keyword>
<protein>
    <submittedName>
        <fullName evidence="8">Zinc-finger double domain containing protein</fullName>
    </submittedName>
</protein>
<proteinExistence type="predicted"/>
<dbReference type="PANTHER" id="PTHR10039">
    <property type="entry name" value="AMELOGENIN"/>
    <property type="match status" value="1"/>
</dbReference>
<dbReference type="GO" id="GO:0008270">
    <property type="term" value="F:zinc ion binding"/>
    <property type="evidence" value="ECO:0007669"/>
    <property type="project" value="UniProtKB-KW"/>
</dbReference>
<sequence length="964" mass="110771">MEQYGTIIEVFLNISDFVAFIWGPMKFLLLTARNYTDAFNSLLDMYLEIGESMPQFAQYQTLFQNNTHMQLALVNIYKDILEFHKEALRYFRQKKWQELFHTTWRPFSKTVAQLNKDMHRYKKLIENQISIAGYEAMQSSHSESMMHFEELKQVELHRKRLTVQQWLCRLDVQARHEDAIKNRHANSGDWLLQNSIFRKWYDFQSCWEPLLRLSGMPGAGKTILASRVIDACRCLPQARVAFFYCRNTDGDRNALVAVARTIISQLVVENDMLLLKVFETAQASGEAVLSSRSMAKTLLAIALQTFPTSQKTYIIIDGLDEYAREDRKEISIWFKEQVRSIPRQDLGQLRCLFVSQDDGFARKDLSDCTSLVLTAMHTQADIEVYCQMWHQRIEERFGPLDPNDYNISKLPGMFLYAKLVMWNLHEQPTKKEFYREMSPEVFPDGLEQIYARIVDRIIGPTVQPISRRNSARKLLGWLACTERALQWYEIQGAVSVDLKEGDICLDMRFEDDCKDLCASLVERTTDGSVMLVHSTAKMFLVNKGYISVPEVEFDLAQLCVTYLSLTQFIHPAEVDYIHDALYRGDYAFADYASCFWAYHVIEAVQIIHKLPSRKLEDLEEAINSLMDVQWASPKKSLVVSPTIEKVLDSLTGSDIYDSICQAVVSTKNQLLPTGKGPSDDEPLKLADAVRAIRTELESMVSSPHATNKEKKTLHGFYGTNLYKCPRLNCQFYWKGFAKLAIRDHHVLKHERSFMCTEEGCPQATIGCITAQDLQKHAEDCHGKVVNPNADFPDEQVEDAKEPQLDQNHPYFACPFEGCGKRFGQRHNLRSHSRTHTNEKPFSCSTCAKAFARRKDLIRHERGHSDKKLKCYGPLRNGETWGCGRAFNRGDELKRHFDTKTGRVCLQVYLEDNASQDKVQAQTSVGTLPSLNDPPGSHQDDEPRVSSISFEQYAILAGYRWNTTN</sequence>
<organism evidence="8 9">
    <name type="scientific">Pyrenophora tritici-repentis</name>
    <dbReference type="NCBI Taxonomy" id="45151"/>
    <lineage>
        <taxon>Eukaryota</taxon>
        <taxon>Fungi</taxon>
        <taxon>Dikarya</taxon>
        <taxon>Ascomycota</taxon>
        <taxon>Pezizomycotina</taxon>
        <taxon>Dothideomycetes</taxon>
        <taxon>Pleosporomycetidae</taxon>
        <taxon>Pleosporales</taxon>
        <taxon>Pleosporineae</taxon>
        <taxon>Pleosporaceae</taxon>
        <taxon>Pyrenophora</taxon>
    </lineage>
</organism>
<dbReference type="SMART" id="SM00355">
    <property type="entry name" value="ZnF_C2H2"/>
    <property type="match status" value="4"/>
</dbReference>
<dbReference type="PANTHER" id="PTHR10039:SF14">
    <property type="entry name" value="NACHT DOMAIN-CONTAINING PROTEIN"/>
    <property type="match status" value="1"/>
</dbReference>
<feature type="region of interest" description="Disordered" evidence="6">
    <location>
        <begin position="919"/>
        <end position="943"/>
    </location>
</feature>
<dbReference type="SUPFAM" id="SSF52540">
    <property type="entry name" value="P-loop containing nucleoside triphosphate hydrolases"/>
    <property type="match status" value="1"/>
</dbReference>
<dbReference type="EMBL" id="NRDI02000019">
    <property type="protein sequence ID" value="KAI1509791.1"/>
    <property type="molecule type" value="Genomic_DNA"/>
</dbReference>
<dbReference type="GO" id="GO:0000981">
    <property type="term" value="F:DNA-binding transcription factor activity, RNA polymerase II-specific"/>
    <property type="evidence" value="ECO:0007669"/>
    <property type="project" value="UniProtKB-ARBA"/>
</dbReference>
<dbReference type="PROSITE" id="PS50157">
    <property type="entry name" value="ZINC_FINGER_C2H2_2"/>
    <property type="match status" value="2"/>
</dbReference>
<keyword evidence="4" id="KW-0862">Zinc</keyword>
<dbReference type="InterPro" id="IPR013087">
    <property type="entry name" value="Znf_C2H2_type"/>
</dbReference>
<evidence type="ECO:0000256" key="1">
    <source>
        <dbReference type="ARBA" id="ARBA00022723"/>
    </source>
</evidence>
<evidence type="ECO:0000313" key="9">
    <source>
        <dbReference type="Proteomes" id="UP000249757"/>
    </source>
</evidence>
<dbReference type="PROSITE" id="PS00028">
    <property type="entry name" value="ZINC_FINGER_C2H2_1"/>
    <property type="match status" value="2"/>
</dbReference>